<sequence length="661" mass="75940">MIRLLIDNDGTIGSGEPPHVVRNAAVFALAALPCYKEVSIFTHGGAKGPTYDLLMANQISLAQFKKFVYTGAINEWREAGKISKVYTTYDIAWGQGPGQYYEDMIAPVERALIEIKENLDRGRITQEQANARYAELKPRMEKMSQFERNGVAFLYNTKNTWGNQALYDTVPGLQKTLEDFKEFFINSGENQEPLKKLAEQYNQQVLEQKKENGLLKGQMIDLLSTMDPRHSKENAAAYLKSITDSSNGTVNIARIGRYQGSYEEDLAPTIYEITKKALGYKQIQLENPYLENQMFDDSLENLACMEAADHSLINGDLTTALITMREDRKGKECTINDPKTHSLLTRPYLYTETEILNELCTHSPAMQKECENAYEICQSLVSPNNYPQERSFNAECKSIVQNAMVLSKNSNKHPIWLQALNDIHDLTLPQALKDKKNLDYLIDLLDKEPQNAPQRLYDLIDNLVKSGDRELTRQNFRDSFSYYKVAYLFLDPAYADEHTIHQFKKQVFEKMEYSYTNERLQSRDNHFDNSYIHQLNGQIESSGVEARLRMAQLYMDLHQNIHRFAYANQGMFGFRQSLFAKNHSNPMENDSLFSKRIVDYLIKTMEIYPKAEKTCKTKLATLHTTLSAQTYKDYITIKLELYEQNKAATASVIPEGRLVFQ</sequence>
<protein>
    <submittedName>
        <fullName evidence="1">Coiled-coil protein</fullName>
    </submittedName>
</protein>
<dbReference type="Proteomes" id="UP000054703">
    <property type="component" value="Unassembled WGS sequence"/>
</dbReference>
<evidence type="ECO:0000313" key="1">
    <source>
        <dbReference type="EMBL" id="KTD55880.1"/>
    </source>
</evidence>
<name>A0A0W0YFY7_9GAMM</name>
<dbReference type="PATRIC" id="fig|45074.5.peg.3684"/>
<evidence type="ECO:0000313" key="2">
    <source>
        <dbReference type="Proteomes" id="UP000054703"/>
    </source>
</evidence>
<proteinExistence type="predicted"/>
<dbReference type="OrthoDB" id="5645705at2"/>
<reference evidence="1 2" key="1">
    <citation type="submission" date="2015-11" db="EMBL/GenBank/DDBJ databases">
        <title>Genomic analysis of 38 Legionella species identifies large and diverse effector repertoires.</title>
        <authorList>
            <person name="Burstein D."/>
            <person name="Amaro F."/>
            <person name="Zusman T."/>
            <person name="Lifshitz Z."/>
            <person name="Cohen O."/>
            <person name="Gilbert J.A."/>
            <person name="Pupko T."/>
            <person name="Shuman H.A."/>
            <person name="Segal G."/>
        </authorList>
    </citation>
    <scope>NUCLEOTIDE SEQUENCE [LARGE SCALE GENOMIC DNA]</scope>
    <source>
        <strain evidence="1 2">SC-63-C7</strain>
    </source>
</reference>
<gene>
    <name evidence="1" type="ORF">Lsan_3432</name>
</gene>
<dbReference type="AlphaFoldDB" id="A0A0W0YFY7"/>
<dbReference type="RefSeq" id="WP_058515350.1">
    <property type="nucleotide sequence ID" value="NZ_CAAAIH010000038.1"/>
</dbReference>
<comment type="caution">
    <text evidence="1">The sequence shown here is derived from an EMBL/GenBank/DDBJ whole genome shotgun (WGS) entry which is preliminary data.</text>
</comment>
<keyword evidence="2" id="KW-1185">Reference proteome</keyword>
<accession>A0A0W0YFY7</accession>
<organism evidence="1 2">
    <name type="scientific">Legionella santicrucis</name>
    <dbReference type="NCBI Taxonomy" id="45074"/>
    <lineage>
        <taxon>Bacteria</taxon>
        <taxon>Pseudomonadati</taxon>
        <taxon>Pseudomonadota</taxon>
        <taxon>Gammaproteobacteria</taxon>
        <taxon>Legionellales</taxon>
        <taxon>Legionellaceae</taxon>
        <taxon>Legionella</taxon>
    </lineage>
</organism>
<dbReference type="EMBL" id="LNYU01000085">
    <property type="protein sequence ID" value="KTD55880.1"/>
    <property type="molecule type" value="Genomic_DNA"/>
</dbReference>